<comment type="caution">
    <text evidence="2">The sequence shown here is derived from an EMBL/GenBank/DDBJ whole genome shotgun (WGS) entry which is preliminary data.</text>
</comment>
<feature type="transmembrane region" description="Helical" evidence="1">
    <location>
        <begin position="154"/>
        <end position="171"/>
    </location>
</feature>
<dbReference type="EMBL" id="CAJOBB010000861">
    <property type="protein sequence ID" value="CAF3766446.1"/>
    <property type="molecule type" value="Genomic_DNA"/>
</dbReference>
<evidence type="ECO:0000313" key="4">
    <source>
        <dbReference type="Proteomes" id="UP000663860"/>
    </source>
</evidence>
<organism evidence="2 4">
    <name type="scientific">Adineta steineri</name>
    <dbReference type="NCBI Taxonomy" id="433720"/>
    <lineage>
        <taxon>Eukaryota</taxon>
        <taxon>Metazoa</taxon>
        <taxon>Spiralia</taxon>
        <taxon>Gnathifera</taxon>
        <taxon>Rotifera</taxon>
        <taxon>Eurotatoria</taxon>
        <taxon>Bdelloidea</taxon>
        <taxon>Adinetida</taxon>
        <taxon>Adinetidae</taxon>
        <taxon>Adineta</taxon>
    </lineage>
</organism>
<dbReference type="EMBL" id="CAJNOE010001016">
    <property type="protein sequence ID" value="CAF1374567.1"/>
    <property type="molecule type" value="Genomic_DNA"/>
</dbReference>
<reference evidence="2" key="1">
    <citation type="submission" date="2021-02" db="EMBL/GenBank/DDBJ databases">
        <authorList>
            <person name="Nowell W R."/>
        </authorList>
    </citation>
    <scope>NUCLEOTIDE SEQUENCE</scope>
</reference>
<keyword evidence="1" id="KW-0472">Membrane</keyword>
<proteinExistence type="predicted"/>
<name>A0A815J596_9BILA</name>
<feature type="transmembrane region" description="Helical" evidence="1">
    <location>
        <begin position="177"/>
        <end position="197"/>
    </location>
</feature>
<dbReference type="Proteomes" id="UP000663868">
    <property type="component" value="Unassembled WGS sequence"/>
</dbReference>
<evidence type="ECO:0000313" key="3">
    <source>
        <dbReference type="EMBL" id="CAF3766446.1"/>
    </source>
</evidence>
<dbReference type="AlphaFoldDB" id="A0A815J596"/>
<accession>A0A815J596</accession>
<keyword evidence="1" id="KW-0812">Transmembrane</keyword>
<gene>
    <name evidence="2" type="ORF">IZO911_LOCUS38055</name>
    <name evidence="3" type="ORF">KXQ929_LOCUS15108</name>
</gene>
<evidence type="ECO:0000313" key="2">
    <source>
        <dbReference type="EMBL" id="CAF1374567.1"/>
    </source>
</evidence>
<evidence type="ECO:0000256" key="1">
    <source>
        <dbReference type="SAM" id="Phobius"/>
    </source>
</evidence>
<keyword evidence="1" id="KW-1133">Transmembrane helix</keyword>
<protein>
    <submittedName>
        <fullName evidence="2">Uncharacterized protein</fullName>
    </submittedName>
</protein>
<sequence length="216" mass="23261">MIRQLYKNSTQAERLRATAIEREHPEFKTKACEIKCDGPSKTLARAKSVCKNTNGVDMVTFKPELTADFVYSCKTGQQPPLDENFWTRYHLSSISQLTGSSVKALSYATHIGVEGVAKSICRAVGKYPVIDVVICAVNCCQDPQNTFHYIAKHGVGGAVSTVAYIVAASLTGPLAPFIVVGGIAGGEIASGIAGVIVKKKPPKNKRQIPFSEEDDD</sequence>
<dbReference type="Proteomes" id="UP000663860">
    <property type="component" value="Unassembled WGS sequence"/>
</dbReference>